<feature type="domain" description="HTH tetR-type" evidence="5">
    <location>
        <begin position="25"/>
        <end position="85"/>
    </location>
</feature>
<sequence length="229" mass="24573">MGRLLEVSELMSHPDDVPNRLARRKQKTRSALIAAAQSFIAEGKLNVPVLEITQAADVGMGSFYNHFTSKDELFDAALTEVLDAHGALLDELTKSLDDPAEAFACSFRLTGRLFRHRPQESRVLLSSGLSLLSSNRGVAPRARRDITEAVAAGRFHVDDLSVAMAVVGGALLGLGQLLHDEPERDVADTADRVTEHVLTVLGMSAGEAHRLCQLPLPDIDTLGQSGSAA</sequence>
<evidence type="ECO:0000259" key="5">
    <source>
        <dbReference type="PROSITE" id="PS50977"/>
    </source>
</evidence>
<dbReference type="PROSITE" id="PS50977">
    <property type="entry name" value="HTH_TETR_2"/>
    <property type="match status" value="1"/>
</dbReference>
<dbReference type="EMBL" id="CACSIP010000034">
    <property type="protein sequence ID" value="CAA0128609.1"/>
    <property type="molecule type" value="Genomic_DNA"/>
</dbReference>
<dbReference type="GO" id="GO:0000976">
    <property type="term" value="F:transcription cis-regulatory region binding"/>
    <property type="evidence" value="ECO:0007669"/>
    <property type="project" value="TreeGrafter"/>
</dbReference>
<dbReference type="InterPro" id="IPR050109">
    <property type="entry name" value="HTH-type_TetR-like_transc_reg"/>
</dbReference>
<keyword evidence="3" id="KW-0804">Transcription</keyword>
<evidence type="ECO:0000256" key="4">
    <source>
        <dbReference type="PROSITE-ProRule" id="PRU00335"/>
    </source>
</evidence>
<evidence type="ECO:0000313" key="6">
    <source>
        <dbReference type="EMBL" id="CAA0128609.1"/>
    </source>
</evidence>
<reference evidence="6 7" key="1">
    <citation type="submission" date="2019-11" db="EMBL/GenBank/DDBJ databases">
        <authorList>
            <person name="Holert J."/>
        </authorList>
    </citation>
    <scope>NUCLEOTIDE SEQUENCE [LARGE SCALE GENOMIC DNA]</scope>
    <source>
        <strain evidence="6">BC8_1</strain>
    </source>
</reference>
<evidence type="ECO:0000256" key="2">
    <source>
        <dbReference type="ARBA" id="ARBA00023125"/>
    </source>
</evidence>
<keyword evidence="7" id="KW-1185">Reference proteome</keyword>
<dbReference type="PANTHER" id="PTHR30055">
    <property type="entry name" value="HTH-TYPE TRANSCRIPTIONAL REGULATOR RUTR"/>
    <property type="match status" value="1"/>
</dbReference>
<dbReference type="GO" id="GO:0003700">
    <property type="term" value="F:DNA-binding transcription factor activity"/>
    <property type="evidence" value="ECO:0007669"/>
    <property type="project" value="TreeGrafter"/>
</dbReference>
<proteinExistence type="predicted"/>
<dbReference type="Gene3D" id="1.10.357.10">
    <property type="entry name" value="Tetracycline Repressor, domain 2"/>
    <property type="match status" value="1"/>
</dbReference>
<name>A0A5S9R3U2_MYCVN</name>
<dbReference type="SUPFAM" id="SSF46689">
    <property type="entry name" value="Homeodomain-like"/>
    <property type="match status" value="1"/>
</dbReference>
<dbReference type="Pfam" id="PF21306">
    <property type="entry name" value="TetR_C_40"/>
    <property type="match status" value="1"/>
</dbReference>
<dbReference type="Pfam" id="PF00440">
    <property type="entry name" value="TetR_N"/>
    <property type="match status" value="1"/>
</dbReference>
<dbReference type="Proteomes" id="UP000430146">
    <property type="component" value="Unassembled WGS sequence"/>
</dbReference>
<dbReference type="InterPro" id="IPR001647">
    <property type="entry name" value="HTH_TetR"/>
</dbReference>
<evidence type="ECO:0000256" key="3">
    <source>
        <dbReference type="ARBA" id="ARBA00023163"/>
    </source>
</evidence>
<gene>
    <name evidence="6" type="ORF">AELLOGFF_01461</name>
</gene>
<dbReference type="AlphaFoldDB" id="A0A5S9R3U2"/>
<organism evidence="6 7">
    <name type="scientific">Mycolicibacterium vanbaalenii</name>
    <name type="common">Mycobacterium vanbaalenii</name>
    <dbReference type="NCBI Taxonomy" id="110539"/>
    <lineage>
        <taxon>Bacteria</taxon>
        <taxon>Bacillati</taxon>
        <taxon>Actinomycetota</taxon>
        <taxon>Actinomycetes</taxon>
        <taxon>Mycobacteriales</taxon>
        <taxon>Mycobacteriaceae</taxon>
        <taxon>Mycolicibacterium</taxon>
    </lineage>
</organism>
<evidence type="ECO:0000256" key="1">
    <source>
        <dbReference type="ARBA" id="ARBA00023015"/>
    </source>
</evidence>
<keyword evidence="2 4" id="KW-0238">DNA-binding</keyword>
<accession>A0A5S9R3U2</accession>
<dbReference type="PANTHER" id="PTHR30055:SF238">
    <property type="entry name" value="MYCOFACTOCIN BIOSYNTHESIS TRANSCRIPTIONAL REGULATOR MFTR-RELATED"/>
    <property type="match status" value="1"/>
</dbReference>
<dbReference type="InterPro" id="IPR009057">
    <property type="entry name" value="Homeodomain-like_sf"/>
</dbReference>
<feature type="DNA-binding region" description="H-T-H motif" evidence="4">
    <location>
        <begin position="48"/>
        <end position="67"/>
    </location>
</feature>
<protein>
    <recommendedName>
        <fullName evidence="5">HTH tetR-type domain-containing protein</fullName>
    </recommendedName>
</protein>
<dbReference type="InterPro" id="IPR049513">
    <property type="entry name" value="TetR_C_40"/>
</dbReference>
<keyword evidence="1" id="KW-0805">Transcription regulation</keyword>
<evidence type="ECO:0000313" key="7">
    <source>
        <dbReference type="Proteomes" id="UP000430146"/>
    </source>
</evidence>